<feature type="domain" description="FAD/NAD(P)-binding" evidence="7">
    <location>
        <begin position="50"/>
        <end position="381"/>
    </location>
</feature>
<gene>
    <name evidence="8" type="primary">ndh</name>
    <name evidence="8" type="ORF">ebA6958</name>
</gene>
<dbReference type="InterPro" id="IPR023753">
    <property type="entry name" value="FAD/NAD-binding_dom"/>
</dbReference>
<sequence>MQTSTVGTAALAYFLGTPGQDFLPEDDERRDKPTSNPAWPGACTDTTSHRIVIVGGGAGGLELAARLGDGVGRRGEAEVVLIDPMPAHLWKPLLHEIAAGTRSPHEQALDYLQQARQHHFRFHPGRIEGLVRHRREIWLAPLIDEEGVEMAARRQLRYDTLVIAIGATDDDFNTPGVRRHAISLNSAADAEHFRSRLLSLCAGAGQDAARPVQLVIVGGGTTGVEFADELTGAVEEIASCGYLLRQVGEPVKIRMIEASDRLLAPLPAEAAERIHRELVRRGIDVRLNRRVAEVRHDSVLLGNGEILAADLVVWTAGIRGPEVLASLGALDTNERQQLLVRTTLQTFRDDNIFAIGDCANCVSSEGDTLAPPLARAAQQQAKLLAHSLERRLAGKSLIPFRYREHGALSPGRNEGPAGDTSRDRNGVGGLFARLSYWMLYRRHLAVLLGGMRTLLMTVGEWLPRRARPRLKLH</sequence>
<evidence type="ECO:0000256" key="4">
    <source>
        <dbReference type="ARBA" id="ARBA00022827"/>
    </source>
</evidence>
<dbReference type="KEGG" id="eba:ebA6958"/>
<keyword evidence="9" id="KW-1185">Reference proteome</keyword>
<dbReference type="SUPFAM" id="SSF51905">
    <property type="entry name" value="FAD/NAD(P)-binding domain"/>
    <property type="match status" value="1"/>
</dbReference>
<keyword evidence="3" id="KW-0285">Flavoprotein</keyword>
<organism evidence="8 9">
    <name type="scientific">Aromatoleum aromaticum (strain DSM 19018 / LMG 30748 / EbN1)</name>
    <name type="common">Azoarcus sp. (strain EbN1)</name>
    <dbReference type="NCBI Taxonomy" id="76114"/>
    <lineage>
        <taxon>Bacteria</taxon>
        <taxon>Pseudomonadati</taxon>
        <taxon>Pseudomonadota</taxon>
        <taxon>Betaproteobacteria</taxon>
        <taxon>Rhodocyclales</taxon>
        <taxon>Rhodocyclaceae</taxon>
        <taxon>Aromatoleum</taxon>
    </lineage>
</organism>
<dbReference type="STRING" id="76114.ebA6958"/>
<keyword evidence="5" id="KW-0560">Oxidoreductase</keyword>
<comment type="similarity">
    <text evidence="2">Belongs to the NADH dehydrogenase family.</text>
</comment>
<dbReference type="Gene3D" id="3.50.50.100">
    <property type="match status" value="1"/>
</dbReference>
<evidence type="ECO:0000256" key="5">
    <source>
        <dbReference type="ARBA" id="ARBA00023002"/>
    </source>
</evidence>
<protein>
    <submittedName>
        <fullName evidence="8">NADH dehydrogenase</fullName>
    </submittedName>
</protein>
<evidence type="ECO:0000256" key="6">
    <source>
        <dbReference type="SAM" id="MobiDB-lite"/>
    </source>
</evidence>
<proteinExistence type="inferred from homology"/>
<evidence type="ECO:0000313" key="9">
    <source>
        <dbReference type="Proteomes" id="UP000006552"/>
    </source>
</evidence>
<dbReference type="AlphaFoldDB" id="Q5NXX7"/>
<evidence type="ECO:0000256" key="1">
    <source>
        <dbReference type="ARBA" id="ARBA00001974"/>
    </source>
</evidence>
<evidence type="ECO:0000313" key="8">
    <source>
        <dbReference type="EMBL" id="CAI10087.1"/>
    </source>
</evidence>
<feature type="region of interest" description="Disordered" evidence="6">
    <location>
        <begin position="19"/>
        <end position="42"/>
    </location>
</feature>
<dbReference type="eggNOG" id="COG1252">
    <property type="taxonomic scope" value="Bacteria"/>
</dbReference>
<keyword evidence="4" id="KW-0274">FAD</keyword>
<dbReference type="PRINTS" id="PR00411">
    <property type="entry name" value="PNDRDTASEI"/>
</dbReference>
<dbReference type="Proteomes" id="UP000006552">
    <property type="component" value="Chromosome"/>
</dbReference>
<name>Q5NXX7_AROAE</name>
<reference evidence="8 9" key="1">
    <citation type="journal article" date="2005" name="Arch. Microbiol.">
        <title>The genome sequence of an anaerobic aromatic-degrading denitrifying bacterium, strain EbN1.</title>
        <authorList>
            <person name="Rabus R."/>
            <person name="Kube M."/>
            <person name="Heider J."/>
            <person name="Beck A."/>
            <person name="Heitmann K."/>
            <person name="Widdel F."/>
            <person name="Reinhardt R."/>
        </authorList>
    </citation>
    <scope>NUCLEOTIDE SEQUENCE [LARGE SCALE GENOMIC DNA]</scope>
    <source>
        <strain evidence="8 9">EbN1</strain>
    </source>
</reference>
<dbReference type="InterPro" id="IPR036188">
    <property type="entry name" value="FAD/NAD-bd_sf"/>
</dbReference>
<dbReference type="GO" id="GO:0003955">
    <property type="term" value="F:NAD(P)H dehydrogenase (quinone) activity"/>
    <property type="evidence" value="ECO:0007669"/>
    <property type="project" value="TreeGrafter"/>
</dbReference>
<dbReference type="PANTHER" id="PTHR42913">
    <property type="entry name" value="APOPTOSIS-INDUCING FACTOR 1"/>
    <property type="match status" value="1"/>
</dbReference>
<evidence type="ECO:0000256" key="2">
    <source>
        <dbReference type="ARBA" id="ARBA00005272"/>
    </source>
</evidence>
<accession>Q5NXX7</accession>
<dbReference type="EMBL" id="CR555306">
    <property type="protein sequence ID" value="CAI10087.1"/>
    <property type="molecule type" value="Genomic_DNA"/>
</dbReference>
<dbReference type="Pfam" id="PF07992">
    <property type="entry name" value="Pyr_redox_2"/>
    <property type="match status" value="1"/>
</dbReference>
<dbReference type="InterPro" id="IPR051169">
    <property type="entry name" value="NADH-Q_oxidoreductase"/>
</dbReference>
<dbReference type="PRINTS" id="PR00368">
    <property type="entry name" value="FADPNR"/>
</dbReference>
<dbReference type="HOGENOM" id="CLU_021377_7_0_4"/>
<comment type="cofactor">
    <cofactor evidence="1">
        <name>FAD</name>
        <dbReference type="ChEBI" id="CHEBI:57692"/>
    </cofactor>
</comment>
<dbReference type="GO" id="GO:0019646">
    <property type="term" value="P:aerobic electron transport chain"/>
    <property type="evidence" value="ECO:0007669"/>
    <property type="project" value="TreeGrafter"/>
</dbReference>
<dbReference type="PANTHER" id="PTHR42913:SF3">
    <property type="entry name" value="64 KDA MITOCHONDRIAL NADH DEHYDROGENASE (EUROFUNG)"/>
    <property type="match status" value="1"/>
</dbReference>
<evidence type="ECO:0000259" key="7">
    <source>
        <dbReference type="Pfam" id="PF07992"/>
    </source>
</evidence>
<evidence type="ECO:0000256" key="3">
    <source>
        <dbReference type="ARBA" id="ARBA00022630"/>
    </source>
</evidence>